<reference evidence="1" key="1">
    <citation type="submission" date="2024-05" db="EMBL/GenBank/DDBJ databases">
        <authorList>
            <person name="Su C."/>
        </authorList>
    </citation>
    <scope>NUCLEOTIDE SEQUENCE</scope>
</reference>
<protein>
    <submittedName>
        <fullName evidence="1">Uncharacterized protein</fullName>
    </submittedName>
</protein>
<dbReference type="EMBL" id="PP861117">
    <property type="protein sequence ID" value="XCH00411.1"/>
    <property type="molecule type" value="Genomic_DNA"/>
</dbReference>
<organism evidence="1">
    <name type="scientific">Synechococcus phage QB2</name>
    <dbReference type="NCBI Taxonomy" id="3159453"/>
    <lineage>
        <taxon>Viruses</taxon>
        <taxon>Duplodnaviria</taxon>
        <taxon>Heunggongvirae</taxon>
        <taxon>Uroviricota</taxon>
        <taxon>Caudoviricetes</taxon>
        <taxon>Pantevenvirales</taxon>
        <taxon>Kyanoviridae</taxon>
    </lineage>
</organism>
<evidence type="ECO:0000313" key="1">
    <source>
        <dbReference type="EMBL" id="XCH00411.1"/>
    </source>
</evidence>
<proteinExistence type="predicted"/>
<name>A0AAU8EI08_9CAUD</name>
<accession>A0AAU8EI08</accession>
<sequence>MKETLEKLNPIVIEKLNKFFSETFLVDSSEINYGHSTRFGILFEAMWGYYMKGELEVLGYMVKWICRNQYNDFYISDLLGNFICNIEVKTLCLDSDESKSHFDALQSELLDTDLLFVSAWKWDVHDDLMKPKITESKFFVSKEIAIMRDELHILRGGDFVNEEPINASGYRERLSGPDENKPPKVTHMANFGGLVRMLGTKSKTSKMKLQEYHDNGGTCKEYIDFVRYVKSPT</sequence>